<reference evidence="2" key="1">
    <citation type="journal article" date="2020" name="Appl. Environ. Microbiol.">
        <title>Diazotrophic Anaeromyxobacter Isolates from Soils.</title>
        <authorList>
            <person name="Masuda Y."/>
            <person name="Yamanaka H."/>
            <person name="Xu Z.X."/>
            <person name="Shiratori Y."/>
            <person name="Aono T."/>
            <person name="Amachi S."/>
            <person name="Senoo K."/>
            <person name="Itoh H."/>
        </authorList>
    </citation>
    <scope>NUCLEOTIDE SEQUENCE [LARGE SCALE GENOMIC DNA]</scope>
    <source>
        <strain evidence="2">R267</strain>
    </source>
</reference>
<organism evidence="1 2">
    <name type="scientific">Anaeromyxobacter diazotrophicus</name>
    <dbReference type="NCBI Taxonomy" id="2590199"/>
    <lineage>
        <taxon>Bacteria</taxon>
        <taxon>Pseudomonadati</taxon>
        <taxon>Myxococcota</taxon>
        <taxon>Myxococcia</taxon>
        <taxon>Myxococcales</taxon>
        <taxon>Cystobacterineae</taxon>
        <taxon>Anaeromyxobacteraceae</taxon>
        <taxon>Anaeromyxobacter</taxon>
    </lineage>
</organism>
<proteinExistence type="predicted"/>
<name>A0A7I9VT29_9BACT</name>
<sequence length="123" mass="13835">MSREALDHLGRFIMQHLRDAAFETTDRLVAGEWKAPALQPLQHELAALSGEQRELVRRCCRRVVDGAIHDFLFALAEETDRGSERVVLLVDGQNAAALSDGLQGEPFEWRSQFSRYGESPENA</sequence>
<gene>
    <name evidence="1" type="ORF">AMYX_39900</name>
</gene>
<accession>A0A7I9VT29</accession>
<evidence type="ECO:0000313" key="1">
    <source>
        <dbReference type="EMBL" id="GEJ59249.1"/>
    </source>
</evidence>
<keyword evidence="2" id="KW-1185">Reference proteome</keyword>
<dbReference type="Proteomes" id="UP000503640">
    <property type="component" value="Unassembled WGS sequence"/>
</dbReference>
<dbReference type="RefSeq" id="WP_176068559.1">
    <property type="nucleotide sequence ID" value="NZ_BJTG01000012.1"/>
</dbReference>
<dbReference type="EMBL" id="BJTG01000012">
    <property type="protein sequence ID" value="GEJ59249.1"/>
    <property type="molecule type" value="Genomic_DNA"/>
</dbReference>
<protein>
    <submittedName>
        <fullName evidence="1">Uncharacterized protein</fullName>
    </submittedName>
</protein>
<evidence type="ECO:0000313" key="2">
    <source>
        <dbReference type="Proteomes" id="UP000503640"/>
    </source>
</evidence>
<comment type="caution">
    <text evidence="1">The sequence shown here is derived from an EMBL/GenBank/DDBJ whole genome shotgun (WGS) entry which is preliminary data.</text>
</comment>
<dbReference type="AlphaFoldDB" id="A0A7I9VT29"/>